<accession>A0A067F887</accession>
<organism evidence="1 2">
    <name type="scientific">Citrus sinensis</name>
    <name type="common">Sweet orange</name>
    <name type="synonym">Citrus aurantium var. sinensis</name>
    <dbReference type="NCBI Taxonomy" id="2711"/>
    <lineage>
        <taxon>Eukaryota</taxon>
        <taxon>Viridiplantae</taxon>
        <taxon>Streptophyta</taxon>
        <taxon>Embryophyta</taxon>
        <taxon>Tracheophyta</taxon>
        <taxon>Spermatophyta</taxon>
        <taxon>Magnoliopsida</taxon>
        <taxon>eudicotyledons</taxon>
        <taxon>Gunneridae</taxon>
        <taxon>Pentapetalae</taxon>
        <taxon>rosids</taxon>
        <taxon>malvids</taxon>
        <taxon>Sapindales</taxon>
        <taxon>Rutaceae</taxon>
        <taxon>Aurantioideae</taxon>
        <taxon>Citrus</taxon>
    </lineage>
</organism>
<evidence type="ECO:0000313" key="1">
    <source>
        <dbReference type="EMBL" id="KDO63599.1"/>
    </source>
</evidence>
<gene>
    <name evidence="1" type="ORF">CISIN_1g0092412mg</name>
</gene>
<dbReference type="Proteomes" id="UP000027120">
    <property type="component" value="Unassembled WGS sequence"/>
</dbReference>
<name>A0A067F887_CITSI</name>
<reference evidence="1 2" key="1">
    <citation type="submission" date="2014-04" db="EMBL/GenBank/DDBJ databases">
        <authorList>
            <consortium name="International Citrus Genome Consortium"/>
            <person name="Gmitter F."/>
            <person name="Chen C."/>
            <person name="Farmerie W."/>
            <person name="Harkins T."/>
            <person name="Desany B."/>
            <person name="Mohiuddin M."/>
            <person name="Kodira C."/>
            <person name="Borodovsky M."/>
            <person name="Lomsadze A."/>
            <person name="Burns P."/>
            <person name="Jenkins J."/>
            <person name="Prochnik S."/>
            <person name="Shu S."/>
            <person name="Chapman J."/>
            <person name="Pitluck S."/>
            <person name="Schmutz J."/>
            <person name="Rokhsar D."/>
        </authorList>
    </citation>
    <scope>NUCLEOTIDE SEQUENCE</scope>
</reference>
<dbReference type="EMBL" id="KK784912">
    <property type="protein sequence ID" value="KDO63600.1"/>
    <property type="molecule type" value="Genomic_DNA"/>
</dbReference>
<feature type="non-terminal residue" evidence="1">
    <location>
        <position position="28"/>
    </location>
</feature>
<evidence type="ECO:0000313" key="2">
    <source>
        <dbReference type="Proteomes" id="UP000027120"/>
    </source>
</evidence>
<proteinExistence type="predicted"/>
<sequence>MDLRCLRLSFVATLATFLFFHDFCACQK</sequence>
<protein>
    <submittedName>
        <fullName evidence="1">Uncharacterized protein</fullName>
    </submittedName>
</protein>
<keyword evidence="2" id="KW-1185">Reference proteome</keyword>
<dbReference type="EMBL" id="KK784912">
    <property type="protein sequence ID" value="KDO63599.1"/>
    <property type="molecule type" value="Genomic_DNA"/>
</dbReference>
<dbReference type="AlphaFoldDB" id="A0A067F887"/>